<protein>
    <submittedName>
        <fullName evidence="4">Uncharacterized protein</fullName>
    </submittedName>
</protein>
<feature type="compositionally biased region" description="Basic residues" evidence="1">
    <location>
        <begin position="251"/>
        <end position="260"/>
    </location>
</feature>
<proteinExistence type="predicted"/>
<evidence type="ECO:0000259" key="3">
    <source>
        <dbReference type="Pfam" id="PF23771"/>
    </source>
</evidence>
<feature type="domain" description="DUF2786" evidence="2">
    <location>
        <begin position="23"/>
        <end position="60"/>
    </location>
</feature>
<dbReference type="STRING" id="260086.SAMN05216207_101723"/>
<dbReference type="RefSeq" id="WP_093344451.1">
    <property type="nucleotide sequence ID" value="NZ_FOUY01000017.1"/>
</dbReference>
<organism evidence="4 5">
    <name type="scientific">Pseudonocardia ammonioxydans</name>
    <dbReference type="NCBI Taxonomy" id="260086"/>
    <lineage>
        <taxon>Bacteria</taxon>
        <taxon>Bacillati</taxon>
        <taxon>Actinomycetota</taxon>
        <taxon>Actinomycetes</taxon>
        <taxon>Pseudonocardiales</taxon>
        <taxon>Pseudonocardiaceae</taxon>
        <taxon>Pseudonocardia</taxon>
    </lineage>
</organism>
<feature type="region of interest" description="Disordered" evidence="1">
    <location>
        <begin position="222"/>
        <end position="260"/>
    </location>
</feature>
<dbReference type="OrthoDB" id="5145833at2"/>
<gene>
    <name evidence="4" type="ORF">SAMN05216207_101723</name>
</gene>
<evidence type="ECO:0000259" key="2">
    <source>
        <dbReference type="Pfam" id="PF10979"/>
    </source>
</evidence>
<dbReference type="Pfam" id="PF23771">
    <property type="entry name" value="DUF7168"/>
    <property type="match status" value="1"/>
</dbReference>
<keyword evidence="5" id="KW-1185">Reference proteome</keyword>
<dbReference type="EMBL" id="FOUY01000017">
    <property type="protein sequence ID" value="SFN58433.1"/>
    <property type="molecule type" value="Genomic_DNA"/>
</dbReference>
<dbReference type="InterPro" id="IPR024498">
    <property type="entry name" value="DUF2786"/>
</dbReference>
<dbReference type="Proteomes" id="UP000199614">
    <property type="component" value="Unassembled WGS sequence"/>
</dbReference>
<evidence type="ECO:0000313" key="5">
    <source>
        <dbReference type="Proteomes" id="UP000199614"/>
    </source>
</evidence>
<dbReference type="Pfam" id="PF10979">
    <property type="entry name" value="DUF2786"/>
    <property type="match status" value="1"/>
</dbReference>
<dbReference type="InterPro" id="IPR055592">
    <property type="entry name" value="DUF7168"/>
</dbReference>
<feature type="compositionally biased region" description="Low complexity" evidence="1">
    <location>
        <begin position="228"/>
        <end position="239"/>
    </location>
</feature>
<feature type="domain" description="DUF7168" evidence="3">
    <location>
        <begin position="89"/>
        <end position="185"/>
    </location>
</feature>
<dbReference type="AlphaFoldDB" id="A0A1I5A7M6"/>
<sequence length="260" mass="27855">MSTAHDIEFGTAPGEASVPEARLDRIRKLLAKAERAGTPDEAEIYTDKAVELMARHGVDEALLAATGPPRTDPIGPVRIDIDDPYSGAKARLLGWIASALRCRWVIHDARGGKVSAVTVFGHASDRERAELLYTSLLLQVAGQLAVVRPPGPRESVAAYRRSWIYGFAARVHQRLLEAERSAVSETACGSAAGAPSVELVLADRGAEVDRAYDEEFGDLRRARRPQVSGSGYRRGAAAADRADLGGPRLGGRGRARALGR</sequence>
<evidence type="ECO:0000256" key="1">
    <source>
        <dbReference type="SAM" id="MobiDB-lite"/>
    </source>
</evidence>
<evidence type="ECO:0000313" key="4">
    <source>
        <dbReference type="EMBL" id="SFN58433.1"/>
    </source>
</evidence>
<accession>A0A1I5A7M6</accession>
<reference evidence="4 5" key="1">
    <citation type="submission" date="2016-10" db="EMBL/GenBank/DDBJ databases">
        <authorList>
            <person name="de Groot N.N."/>
        </authorList>
    </citation>
    <scope>NUCLEOTIDE SEQUENCE [LARGE SCALE GENOMIC DNA]</scope>
    <source>
        <strain evidence="4 5">CGMCC 4.1877</strain>
    </source>
</reference>
<name>A0A1I5A7M6_PSUAM</name>